<proteinExistence type="inferred from homology"/>
<dbReference type="GO" id="GO:0005737">
    <property type="term" value="C:cytoplasm"/>
    <property type="evidence" value="ECO:0007669"/>
    <property type="project" value="UniProtKB-SubCell"/>
</dbReference>
<evidence type="ECO:0000256" key="1">
    <source>
        <dbReference type="ARBA" id="ARBA00000815"/>
    </source>
</evidence>
<dbReference type="EC" id="3.1.3.5" evidence="9"/>
<dbReference type="GO" id="GO:0000166">
    <property type="term" value="F:nucleotide binding"/>
    <property type="evidence" value="ECO:0007669"/>
    <property type="project" value="UniProtKB-KW"/>
</dbReference>
<evidence type="ECO:0000256" key="2">
    <source>
        <dbReference type="ARBA" id="ARBA00001946"/>
    </source>
</evidence>
<dbReference type="GO" id="GO:0008254">
    <property type="term" value="F:3'-nucleotidase activity"/>
    <property type="evidence" value="ECO:0007669"/>
    <property type="project" value="TreeGrafter"/>
</dbReference>
<reference evidence="11 12" key="1">
    <citation type="submission" date="2018-07" db="EMBL/GenBank/DDBJ databases">
        <title>Venubactetium sediminum gen. nov., sp. nov., isolated from a marine solar saltern.</title>
        <authorList>
            <person name="Wang S."/>
        </authorList>
    </citation>
    <scope>NUCLEOTIDE SEQUENCE [LARGE SCALE GENOMIC DNA]</scope>
    <source>
        <strain evidence="11 12">WD2A32</strain>
    </source>
</reference>
<keyword evidence="8 9" id="KW-0378">Hydrolase</keyword>
<dbReference type="GO" id="GO:0046872">
    <property type="term" value="F:metal ion binding"/>
    <property type="evidence" value="ECO:0007669"/>
    <property type="project" value="UniProtKB-UniRule"/>
</dbReference>
<dbReference type="InterPro" id="IPR036523">
    <property type="entry name" value="SurE-like_sf"/>
</dbReference>
<dbReference type="RefSeq" id="WP_114582676.1">
    <property type="nucleotide sequence ID" value="NZ_QPMH01000012.1"/>
</dbReference>
<dbReference type="Gene3D" id="3.40.1210.10">
    <property type="entry name" value="Survival protein SurE-like phosphatase/nucleotidase"/>
    <property type="match status" value="1"/>
</dbReference>
<organism evidence="11 12">
    <name type="scientific">Ferruginivarius sediminum</name>
    <dbReference type="NCBI Taxonomy" id="2661937"/>
    <lineage>
        <taxon>Bacteria</taxon>
        <taxon>Pseudomonadati</taxon>
        <taxon>Pseudomonadota</taxon>
        <taxon>Alphaproteobacteria</taxon>
        <taxon>Rhodospirillales</taxon>
        <taxon>Rhodospirillaceae</taxon>
        <taxon>Ferruginivarius</taxon>
    </lineage>
</organism>
<evidence type="ECO:0000256" key="7">
    <source>
        <dbReference type="ARBA" id="ARBA00022741"/>
    </source>
</evidence>
<feature type="binding site" evidence="9">
    <location>
        <position position="51"/>
    </location>
    <ligand>
        <name>a divalent metal cation</name>
        <dbReference type="ChEBI" id="CHEBI:60240"/>
    </ligand>
</feature>
<evidence type="ECO:0000313" key="11">
    <source>
        <dbReference type="EMBL" id="RDD61469.1"/>
    </source>
</evidence>
<dbReference type="PANTHER" id="PTHR30457:SF12">
    <property type="entry name" value="5'_3'-NUCLEOTIDASE SURE"/>
    <property type="match status" value="1"/>
</dbReference>
<accession>A0A369T810</accession>
<evidence type="ECO:0000313" key="12">
    <source>
        <dbReference type="Proteomes" id="UP000253941"/>
    </source>
</evidence>
<evidence type="ECO:0000256" key="9">
    <source>
        <dbReference type="HAMAP-Rule" id="MF_00060"/>
    </source>
</evidence>
<dbReference type="Proteomes" id="UP000253941">
    <property type="component" value="Unassembled WGS sequence"/>
</dbReference>
<keyword evidence="12" id="KW-1185">Reference proteome</keyword>
<dbReference type="Pfam" id="PF01975">
    <property type="entry name" value="SurE"/>
    <property type="match status" value="1"/>
</dbReference>
<feature type="binding site" evidence="9">
    <location>
        <position position="20"/>
    </location>
    <ligand>
        <name>a divalent metal cation</name>
        <dbReference type="ChEBI" id="CHEBI:60240"/>
    </ligand>
</feature>
<evidence type="ECO:0000259" key="10">
    <source>
        <dbReference type="Pfam" id="PF01975"/>
    </source>
</evidence>
<dbReference type="GO" id="GO:0008253">
    <property type="term" value="F:5'-nucleotidase activity"/>
    <property type="evidence" value="ECO:0007669"/>
    <property type="project" value="UniProtKB-UniRule"/>
</dbReference>
<sequence length="261" mass="28439">MPECRPLDLSNARILVTNDDGVQAPGLDVLEGIARKLSDDVWVVAPETEQSATSHSLTVRRPLRLRQLEARRFSVDGTPTDCVVVAVSKVLADRKPDLVLSGINHGSNLGEDVIYSGTVAAAMEAALIGLPAIALSLARRGNHDFYWETAERHAPDIIRRVAEVGFAPDMLVNVNFPDLQPDEVRGARVCRQGRRDVETEVVEGVDPGGRPYIWIGDYMVDESLEPDTDLAAVNEGCIAVTPLHLDLTERRLLETLGAAFS</sequence>
<comment type="cofactor">
    <cofactor evidence="2">
        <name>Mg(2+)</name>
        <dbReference type="ChEBI" id="CHEBI:18420"/>
    </cofactor>
</comment>
<keyword evidence="5 9" id="KW-0963">Cytoplasm</keyword>
<dbReference type="SUPFAM" id="SSF64167">
    <property type="entry name" value="SurE-like"/>
    <property type="match status" value="1"/>
</dbReference>
<comment type="cofactor">
    <cofactor evidence="9">
        <name>a divalent metal cation</name>
        <dbReference type="ChEBI" id="CHEBI:60240"/>
    </cofactor>
    <text evidence="9">Binds 1 divalent metal cation per subunit.</text>
</comment>
<dbReference type="GO" id="GO:0004309">
    <property type="term" value="F:exopolyphosphatase activity"/>
    <property type="evidence" value="ECO:0007669"/>
    <property type="project" value="TreeGrafter"/>
</dbReference>
<protein>
    <recommendedName>
        <fullName evidence="9">5'-nucleotidase SurE</fullName>
        <ecNumber evidence="9">3.1.3.5</ecNumber>
    </recommendedName>
    <alternativeName>
        <fullName evidence="9">Nucleoside 5'-monophosphate phosphohydrolase</fullName>
    </alternativeName>
</protein>
<evidence type="ECO:0000256" key="5">
    <source>
        <dbReference type="ARBA" id="ARBA00022490"/>
    </source>
</evidence>
<name>A0A369T810_9PROT</name>
<evidence type="ECO:0000256" key="6">
    <source>
        <dbReference type="ARBA" id="ARBA00022723"/>
    </source>
</evidence>
<dbReference type="AlphaFoldDB" id="A0A369T810"/>
<evidence type="ECO:0000256" key="4">
    <source>
        <dbReference type="ARBA" id="ARBA00011062"/>
    </source>
</evidence>
<dbReference type="NCBIfam" id="TIGR00087">
    <property type="entry name" value="surE"/>
    <property type="match status" value="1"/>
</dbReference>
<evidence type="ECO:0000256" key="8">
    <source>
        <dbReference type="ARBA" id="ARBA00022801"/>
    </source>
</evidence>
<gene>
    <name evidence="9" type="primary">surE</name>
    <name evidence="11" type="ORF">DRB17_13170</name>
</gene>
<comment type="catalytic activity">
    <reaction evidence="1 9">
        <text>a ribonucleoside 5'-phosphate + H2O = a ribonucleoside + phosphate</text>
        <dbReference type="Rhea" id="RHEA:12484"/>
        <dbReference type="ChEBI" id="CHEBI:15377"/>
        <dbReference type="ChEBI" id="CHEBI:18254"/>
        <dbReference type="ChEBI" id="CHEBI:43474"/>
        <dbReference type="ChEBI" id="CHEBI:58043"/>
        <dbReference type="EC" id="3.1.3.5"/>
    </reaction>
</comment>
<dbReference type="FunFam" id="3.40.1210.10:FF:000001">
    <property type="entry name" value="5'/3'-nucleotidase SurE"/>
    <property type="match status" value="1"/>
</dbReference>
<dbReference type="EMBL" id="QPMH01000012">
    <property type="protein sequence ID" value="RDD61469.1"/>
    <property type="molecule type" value="Genomic_DNA"/>
</dbReference>
<feature type="binding site" evidence="9">
    <location>
        <position position="104"/>
    </location>
    <ligand>
        <name>a divalent metal cation</name>
        <dbReference type="ChEBI" id="CHEBI:60240"/>
    </ligand>
</feature>
<comment type="caution">
    <text evidence="11">The sequence shown here is derived from an EMBL/GenBank/DDBJ whole genome shotgun (WGS) entry which is preliminary data.</text>
</comment>
<evidence type="ECO:0000256" key="3">
    <source>
        <dbReference type="ARBA" id="ARBA00004496"/>
    </source>
</evidence>
<dbReference type="PANTHER" id="PTHR30457">
    <property type="entry name" value="5'-NUCLEOTIDASE SURE"/>
    <property type="match status" value="1"/>
</dbReference>
<feature type="domain" description="Survival protein SurE-like phosphatase/nucleotidase" evidence="10">
    <location>
        <begin position="14"/>
        <end position="197"/>
    </location>
</feature>
<comment type="function">
    <text evidence="9">Nucleotidase that shows phosphatase activity on nucleoside 5'-monophosphates.</text>
</comment>
<dbReference type="HAMAP" id="MF_00060">
    <property type="entry name" value="SurE"/>
    <property type="match status" value="1"/>
</dbReference>
<comment type="subcellular location">
    <subcellularLocation>
        <location evidence="3 9">Cytoplasm</location>
    </subcellularLocation>
</comment>
<dbReference type="InterPro" id="IPR002828">
    <property type="entry name" value="SurE-like_Pase/nucleotidase"/>
</dbReference>
<keyword evidence="7 9" id="KW-0547">Nucleotide-binding</keyword>
<dbReference type="InterPro" id="IPR030048">
    <property type="entry name" value="SurE"/>
</dbReference>
<dbReference type="NCBIfam" id="NF001490">
    <property type="entry name" value="PRK00346.1-4"/>
    <property type="match status" value="1"/>
</dbReference>
<comment type="similarity">
    <text evidence="4 9">Belongs to the SurE nucleotidase family.</text>
</comment>
<keyword evidence="6 9" id="KW-0479">Metal-binding</keyword>
<feature type="binding site" evidence="9">
    <location>
        <position position="19"/>
    </location>
    <ligand>
        <name>a divalent metal cation</name>
        <dbReference type="ChEBI" id="CHEBI:60240"/>
    </ligand>
</feature>